<name>A0A8B9E2S6_ANSCY</name>
<evidence type="ECO:0000256" key="4">
    <source>
        <dbReference type="ARBA" id="ARBA00012324"/>
    </source>
</evidence>
<comment type="catalytic activity">
    <reaction evidence="10">
        <text>a D-hexose + ATP = a D-hexose 6-phosphate + ADP + H(+)</text>
        <dbReference type="Rhea" id="RHEA:22740"/>
        <dbReference type="ChEBI" id="CHEBI:4194"/>
        <dbReference type="ChEBI" id="CHEBI:15378"/>
        <dbReference type="ChEBI" id="CHEBI:30616"/>
        <dbReference type="ChEBI" id="CHEBI:229467"/>
        <dbReference type="ChEBI" id="CHEBI:456216"/>
        <dbReference type="EC" id="2.7.1.1"/>
    </reaction>
    <physiologicalReaction direction="left-to-right" evidence="10">
        <dbReference type="Rhea" id="RHEA:22741"/>
    </physiologicalReaction>
</comment>
<dbReference type="SUPFAM" id="SSF53067">
    <property type="entry name" value="Actin-like ATPase domain"/>
    <property type="match status" value="5"/>
</dbReference>
<evidence type="ECO:0000259" key="13">
    <source>
        <dbReference type="Pfam" id="PF03727"/>
    </source>
</evidence>
<protein>
    <recommendedName>
        <fullName evidence="4">hexokinase</fullName>
        <ecNumber evidence="4">2.7.1.1</ecNumber>
    </recommendedName>
</protein>
<comment type="catalytic activity">
    <reaction evidence="11">
        <text>D-glucose + ATP = D-glucose 6-phosphate + ADP + H(+)</text>
        <dbReference type="Rhea" id="RHEA:17825"/>
        <dbReference type="ChEBI" id="CHEBI:4167"/>
        <dbReference type="ChEBI" id="CHEBI:15378"/>
        <dbReference type="ChEBI" id="CHEBI:30616"/>
        <dbReference type="ChEBI" id="CHEBI:61548"/>
        <dbReference type="ChEBI" id="CHEBI:456216"/>
        <dbReference type="EC" id="2.7.1.1"/>
    </reaction>
    <physiologicalReaction direction="left-to-right" evidence="11">
        <dbReference type="Rhea" id="RHEA:17826"/>
    </physiologicalReaction>
</comment>
<keyword evidence="7" id="KW-0418">Kinase</keyword>
<dbReference type="InterPro" id="IPR019807">
    <property type="entry name" value="Hexokinase_BS"/>
</dbReference>
<dbReference type="Proteomes" id="UP000694521">
    <property type="component" value="Unplaced"/>
</dbReference>
<evidence type="ECO:0000259" key="12">
    <source>
        <dbReference type="Pfam" id="PF00349"/>
    </source>
</evidence>
<dbReference type="GO" id="GO:0005524">
    <property type="term" value="F:ATP binding"/>
    <property type="evidence" value="ECO:0007669"/>
    <property type="project" value="UniProtKB-KW"/>
</dbReference>
<dbReference type="UniPathway" id="UPA00109">
    <property type="reaction ID" value="UER00180"/>
</dbReference>
<dbReference type="InterPro" id="IPR022672">
    <property type="entry name" value="Hexokinase_N"/>
</dbReference>
<dbReference type="Ensembl" id="ENSACDT00005018452.1">
    <property type="protein sequence ID" value="ENSACDP00005015346.1"/>
    <property type="gene ID" value="ENSACDG00005009981.1"/>
</dbReference>
<dbReference type="InterPro" id="IPR022673">
    <property type="entry name" value="Hexokinase_C"/>
</dbReference>
<dbReference type="GO" id="GO:0001678">
    <property type="term" value="P:intracellular glucose homeostasis"/>
    <property type="evidence" value="ECO:0007669"/>
    <property type="project" value="InterPro"/>
</dbReference>
<dbReference type="GO" id="GO:0004340">
    <property type="term" value="F:glucokinase activity"/>
    <property type="evidence" value="ECO:0007669"/>
    <property type="project" value="TreeGrafter"/>
</dbReference>
<feature type="domain" description="Hexokinase N-terminal" evidence="12">
    <location>
        <begin position="338"/>
        <end position="535"/>
    </location>
</feature>
<dbReference type="EC" id="2.7.1.1" evidence="4"/>
<reference evidence="14" key="1">
    <citation type="submission" date="2025-08" db="UniProtKB">
        <authorList>
            <consortium name="Ensembl"/>
        </authorList>
    </citation>
    <scope>IDENTIFICATION</scope>
</reference>
<dbReference type="Gene3D" id="3.40.367.20">
    <property type="match status" value="4"/>
</dbReference>
<feature type="domain" description="Hexokinase N-terminal" evidence="12">
    <location>
        <begin position="2"/>
        <end position="199"/>
    </location>
</feature>
<dbReference type="PROSITE" id="PS00378">
    <property type="entry name" value="HEXOKINASE_1"/>
    <property type="match status" value="1"/>
</dbReference>
<comment type="similarity">
    <text evidence="3">Belongs to the hexokinase family.</text>
</comment>
<evidence type="ECO:0000256" key="5">
    <source>
        <dbReference type="ARBA" id="ARBA00022679"/>
    </source>
</evidence>
<dbReference type="Pfam" id="PF03727">
    <property type="entry name" value="Hexokinase_2"/>
    <property type="match status" value="2"/>
</dbReference>
<dbReference type="GO" id="GO:0006006">
    <property type="term" value="P:glucose metabolic process"/>
    <property type="evidence" value="ECO:0007669"/>
    <property type="project" value="TreeGrafter"/>
</dbReference>
<sequence length="785" mass="87421">QVDRYLYHMRLSDDVLLDVMARFRAEMAKGLGRDTNSTATVKMLPSFVRSLPDGSEKGDFLAVDLGGSQFRALEVKVFNDGKQSSQLESKFYPTPKEVIQGSGTELFSYVADCLLDFMESKNLQHKKLPLGFTFSFPCKQTKLEEGALLAWTKHFKVRGVQGTDVVSSLRKALQKHKDIDVDVLAMVNDTVGTMMTCGYDDPHCEVGLIIGTGTNACYMEEMRHIDLVEGDEGRMCINTEWGAFGDDGALDDLRTEFDRELDLGSLNPGKQFKPRVKCLRESTETLCSRRYPKRLHKVVRRLVPNCDVRFLLSQSGSSKGAAMVTAVAYRLAAQRKQIDAVLAPFLLSLDTLREVKNKMRAELEYGLKRETQASATVKMLPTYVCGTPDGTESGKFLALDLGGTNFRVLLVKIRSGRRRSVQMYNKIFAIPLEIMQGTGEELFDHIVQCIADFLEYMGIKGARLPLGFTFSFPCRQASIDKGTLVGWTKGFKATDCEGEDVVDMLREAIRRRNEFDLDIVAVVNDTVGTMMTCGYEDPNCEIGLIAGTGSNVCYMEDMKNIEIVEGNEGKMCINTEWGGFGDNGCIDNIRTKYDKQVDEGSLNAGKQRYEKMTSGMYLGEIVRQILIDLTKQGLLFRGQISESLRKRGIFETKFLSQIESDRLALLQVRRILQQLGLDSTCEDSIIVKEVCGAVSRRAAQLCGAGLAAIVEKKRENRGVEHLQITVGVDGTLYKLHPHFSRVLQETVRELAPQCDVTFMLSEDGSGKGAALITAVAKRLHNIGRK</sequence>
<evidence type="ECO:0000256" key="8">
    <source>
        <dbReference type="ARBA" id="ARBA00022840"/>
    </source>
</evidence>
<keyword evidence="15" id="KW-1185">Reference proteome</keyword>
<reference evidence="14" key="2">
    <citation type="submission" date="2025-09" db="UniProtKB">
        <authorList>
            <consortium name="Ensembl"/>
        </authorList>
    </citation>
    <scope>IDENTIFICATION</scope>
</reference>
<dbReference type="FunFam" id="3.40.367.20:FF:000020">
    <property type="entry name" value="Hexokinase-1"/>
    <property type="match status" value="1"/>
</dbReference>
<evidence type="ECO:0000313" key="15">
    <source>
        <dbReference type="Proteomes" id="UP000694521"/>
    </source>
</evidence>
<evidence type="ECO:0000256" key="11">
    <source>
        <dbReference type="ARBA" id="ARBA00048160"/>
    </source>
</evidence>
<feature type="domain" description="Hexokinase C-terminal" evidence="13">
    <location>
        <begin position="206"/>
        <end position="272"/>
    </location>
</feature>
<dbReference type="PROSITE" id="PS51748">
    <property type="entry name" value="HEXOKINASE_2"/>
    <property type="match status" value="2"/>
</dbReference>
<dbReference type="UniPathway" id="UPA00242"/>
<evidence type="ECO:0000256" key="1">
    <source>
        <dbReference type="ARBA" id="ARBA00004888"/>
    </source>
</evidence>
<dbReference type="FunFam" id="3.30.420.40:FF:000015">
    <property type="entry name" value="Hexokinase 1"/>
    <property type="match status" value="2"/>
</dbReference>
<dbReference type="PANTHER" id="PTHR19443">
    <property type="entry name" value="HEXOKINASE"/>
    <property type="match status" value="1"/>
</dbReference>
<dbReference type="AlphaFoldDB" id="A0A8B9E2S6"/>
<proteinExistence type="inferred from homology"/>
<evidence type="ECO:0000256" key="2">
    <source>
        <dbReference type="ARBA" id="ARBA00005028"/>
    </source>
</evidence>
<keyword evidence="6" id="KW-0547">Nucleotide-binding</keyword>
<organism evidence="14 15">
    <name type="scientific">Anser cygnoides</name>
    <name type="common">Swan goose</name>
    <dbReference type="NCBI Taxonomy" id="8845"/>
    <lineage>
        <taxon>Eukaryota</taxon>
        <taxon>Metazoa</taxon>
        <taxon>Chordata</taxon>
        <taxon>Craniata</taxon>
        <taxon>Vertebrata</taxon>
        <taxon>Euteleostomi</taxon>
        <taxon>Archelosauria</taxon>
        <taxon>Archosauria</taxon>
        <taxon>Dinosauria</taxon>
        <taxon>Saurischia</taxon>
        <taxon>Theropoda</taxon>
        <taxon>Coelurosauria</taxon>
        <taxon>Aves</taxon>
        <taxon>Neognathae</taxon>
        <taxon>Galloanserae</taxon>
        <taxon>Anseriformes</taxon>
        <taxon>Anatidae</taxon>
        <taxon>Anserinae</taxon>
        <taxon>Anser</taxon>
    </lineage>
</organism>
<evidence type="ECO:0000256" key="10">
    <source>
        <dbReference type="ARBA" id="ARBA00044613"/>
    </source>
</evidence>
<comment type="pathway">
    <text evidence="2">Carbohydrate metabolism; hexose metabolism.</text>
</comment>
<keyword evidence="9" id="KW-0324">Glycolysis</keyword>
<dbReference type="Gene3D" id="3.30.420.40">
    <property type="match status" value="2"/>
</dbReference>
<dbReference type="GO" id="GO:0008865">
    <property type="term" value="F:fructokinase activity"/>
    <property type="evidence" value="ECO:0007669"/>
    <property type="project" value="TreeGrafter"/>
</dbReference>
<evidence type="ECO:0000256" key="7">
    <source>
        <dbReference type="ARBA" id="ARBA00022777"/>
    </source>
</evidence>
<dbReference type="GO" id="GO:0005829">
    <property type="term" value="C:cytosol"/>
    <property type="evidence" value="ECO:0007669"/>
    <property type="project" value="TreeGrafter"/>
</dbReference>
<feature type="domain" description="Hexokinase C-terminal" evidence="13">
    <location>
        <begin position="541"/>
        <end position="775"/>
    </location>
</feature>
<dbReference type="PANTHER" id="PTHR19443:SF28">
    <property type="entry name" value="HEXOKINASE HKDC1"/>
    <property type="match status" value="1"/>
</dbReference>
<comment type="pathway">
    <text evidence="1">Carbohydrate degradation; glycolysis; D-glyceraldehyde 3-phosphate and glycerone phosphate from D-glucose: step 1/4.</text>
</comment>
<keyword evidence="5" id="KW-0808">Transferase</keyword>
<accession>A0A8B9E2S6</accession>
<evidence type="ECO:0000313" key="14">
    <source>
        <dbReference type="Ensembl" id="ENSACDP00005015346.1"/>
    </source>
</evidence>
<keyword evidence="8" id="KW-0067">ATP-binding</keyword>
<dbReference type="GO" id="GO:0005739">
    <property type="term" value="C:mitochondrion"/>
    <property type="evidence" value="ECO:0007669"/>
    <property type="project" value="TreeGrafter"/>
</dbReference>
<dbReference type="GO" id="GO:0006096">
    <property type="term" value="P:glycolytic process"/>
    <property type="evidence" value="ECO:0007669"/>
    <property type="project" value="UniProtKB-UniPathway"/>
</dbReference>
<evidence type="ECO:0000256" key="6">
    <source>
        <dbReference type="ARBA" id="ARBA00022741"/>
    </source>
</evidence>
<evidence type="ECO:0000256" key="3">
    <source>
        <dbReference type="ARBA" id="ARBA00009225"/>
    </source>
</evidence>
<dbReference type="InterPro" id="IPR043129">
    <property type="entry name" value="ATPase_NBD"/>
</dbReference>
<dbReference type="InterPro" id="IPR001312">
    <property type="entry name" value="Hexokinase"/>
</dbReference>
<dbReference type="GO" id="GO:0005536">
    <property type="term" value="F:D-glucose binding"/>
    <property type="evidence" value="ECO:0007669"/>
    <property type="project" value="InterPro"/>
</dbReference>
<dbReference type="Pfam" id="PF00349">
    <property type="entry name" value="Hexokinase_1"/>
    <property type="match status" value="2"/>
</dbReference>
<dbReference type="CDD" id="cd24130">
    <property type="entry name" value="ASKHA_NBD_HKDC1_meta_rpt2"/>
    <property type="match status" value="1"/>
</dbReference>
<evidence type="ECO:0000256" key="9">
    <source>
        <dbReference type="ARBA" id="ARBA00023152"/>
    </source>
</evidence>
<dbReference type="PRINTS" id="PR00475">
    <property type="entry name" value="HEXOKINASE"/>
</dbReference>